<protein>
    <submittedName>
        <fullName evidence="2">Uncharacterized protein</fullName>
    </submittedName>
</protein>
<evidence type="ECO:0000313" key="4">
    <source>
        <dbReference type="Proteomes" id="UP000216316"/>
    </source>
</evidence>
<dbReference type="AlphaFoldDB" id="A0A256LC48"/>
<comment type="caution">
    <text evidence="2">The sequence shown here is derived from an EMBL/GenBank/DDBJ whole genome shotgun (WGS) entry which is preliminary data.</text>
</comment>
<reference evidence="1 4" key="2">
    <citation type="submission" date="2017-05" db="EMBL/GenBank/DDBJ databases">
        <authorList>
            <person name="Lin X.B."/>
            <person name="Stothard P."/>
            <person name="Tasseva G."/>
            <person name="Walter J."/>
        </authorList>
    </citation>
    <scope>NUCLEOTIDE SEQUENCE [LARGE SCALE GENOMIC DNA]</scope>
    <source>
        <strain evidence="1 4">609u</strain>
    </source>
</reference>
<reference evidence="3 4" key="3">
    <citation type="submission" date="2017-09" db="EMBL/GenBank/DDBJ databases">
        <title>Tripartite evolution among Lactobacillus johnsonii, Lactobacillus taiwanensis, Lactobacillus reuteri and their rodent host.</title>
        <authorList>
            <person name="Wang T."/>
            <person name="Knowles S."/>
            <person name="Cheng C."/>
        </authorList>
    </citation>
    <scope>NUCLEOTIDE SEQUENCE [LARGE SCALE GENOMIC DNA]</scope>
    <source>
        <strain evidence="2 3">609q</strain>
        <strain evidence="1 4">609u</strain>
    </source>
</reference>
<evidence type="ECO:0000313" key="3">
    <source>
        <dbReference type="Proteomes" id="UP000215828"/>
    </source>
</evidence>
<dbReference type="Proteomes" id="UP000216316">
    <property type="component" value="Unassembled WGS sequence"/>
</dbReference>
<dbReference type="Proteomes" id="UP000215828">
    <property type="component" value="Unassembled WGS sequence"/>
</dbReference>
<dbReference type="EMBL" id="NGNX01000033">
    <property type="protein sequence ID" value="OYR90998.1"/>
    <property type="molecule type" value="Genomic_DNA"/>
</dbReference>
<sequence length="112" mass="12853">MEAKTGKELLGAIHDENGFERRRDFEGSDVWLVQIGNCVYYVGSENGTDFHDFRDLLNNRQAIIGNNHLMEELDTNSHDFFEEFCTSSTDSIEDFCQSLVESSYHCEDLSLC</sequence>
<proteinExistence type="predicted"/>
<dbReference type="EMBL" id="NGNV01000044">
    <property type="protein sequence ID" value="OYR87378.1"/>
    <property type="molecule type" value="Genomic_DNA"/>
</dbReference>
<gene>
    <name evidence="1" type="ORF">CBF53_07975</name>
    <name evidence="2" type="ORF">CBF70_07415</name>
</gene>
<evidence type="ECO:0000313" key="2">
    <source>
        <dbReference type="EMBL" id="OYR90998.1"/>
    </source>
</evidence>
<dbReference type="RefSeq" id="WP_094496518.1">
    <property type="nucleotide sequence ID" value="NZ_NGNV01000044.1"/>
</dbReference>
<keyword evidence="4" id="KW-1185">Reference proteome</keyword>
<evidence type="ECO:0000313" key="1">
    <source>
        <dbReference type="EMBL" id="OYR87378.1"/>
    </source>
</evidence>
<organism evidence="2 3">
    <name type="scientific">Lactobacillus taiwanensis</name>
    <dbReference type="NCBI Taxonomy" id="508451"/>
    <lineage>
        <taxon>Bacteria</taxon>
        <taxon>Bacillati</taxon>
        <taxon>Bacillota</taxon>
        <taxon>Bacilli</taxon>
        <taxon>Lactobacillales</taxon>
        <taxon>Lactobacillaceae</taxon>
        <taxon>Lactobacillus</taxon>
    </lineage>
</organism>
<name>A0A256LC48_9LACO</name>
<reference evidence="2 3" key="1">
    <citation type="submission" date="2017-04" db="EMBL/GenBank/DDBJ databases">
        <authorList>
            <person name="Afonso C.L."/>
            <person name="Miller P.J."/>
            <person name="Scott M.A."/>
            <person name="Spackman E."/>
            <person name="Goraichik I."/>
            <person name="Dimitrov K.M."/>
            <person name="Suarez D.L."/>
            <person name="Swayne D.E."/>
        </authorList>
    </citation>
    <scope>NUCLEOTIDE SEQUENCE [LARGE SCALE GENOMIC DNA]</scope>
    <source>
        <strain evidence="2 3">609q</strain>
    </source>
</reference>
<accession>A0A256LC48</accession>